<sequence length="141" mass="16518">MKQCNKCGEVKELDDFAFRNKAKGTKSPTCKQCQKDYAKANYQEKTQYYIDKARQSNKTASDRNKQYVIDYLKSHPCVDCGESDIEVLQFDHVEMVRGRGNRIANFRTHSLDTLKKELAKCEVRCGNCHIRRTRKQMGWLR</sequence>
<evidence type="ECO:0000313" key="1">
    <source>
        <dbReference type="EMBL" id="ASR75533.1"/>
    </source>
</evidence>
<keyword evidence="1" id="KW-0378">Hydrolase</keyword>
<dbReference type="EMBL" id="MF155946">
    <property type="protein sequence ID" value="ASR75533.1"/>
    <property type="molecule type" value="Genomic_DNA"/>
</dbReference>
<dbReference type="GO" id="GO:0004519">
    <property type="term" value="F:endonuclease activity"/>
    <property type="evidence" value="ECO:0007669"/>
    <property type="project" value="UniProtKB-KW"/>
</dbReference>
<accession>A0A222YVP4</accession>
<keyword evidence="1" id="KW-0540">Nuclease</keyword>
<evidence type="ECO:0000313" key="2">
    <source>
        <dbReference type="Proteomes" id="UP000223009"/>
    </source>
</evidence>
<protein>
    <submittedName>
        <fullName evidence="1">HNH endonuclease</fullName>
    </submittedName>
</protein>
<gene>
    <name evidence="1" type="ORF">SEA_MILDRED21_142</name>
</gene>
<name>A0A222YVP4_9CAUD</name>
<organism evidence="1 2">
    <name type="scientific">Streptomyces phage Mildred21</name>
    <dbReference type="NCBI Taxonomy" id="2023959"/>
    <lineage>
        <taxon>Viruses</taxon>
        <taxon>Duplodnaviria</taxon>
        <taxon>Heunggongvirae</taxon>
        <taxon>Uroviricota</taxon>
        <taxon>Caudoviricetes</taxon>
        <taxon>Stanwilliamsviridae</taxon>
        <taxon>Boydwoodruffvirinae</taxon>
        <taxon>Samistivirus</taxon>
        <taxon>Samistivirus mildred21</taxon>
    </lineage>
</organism>
<proteinExistence type="predicted"/>
<reference evidence="1 2" key="1">
    <citation type="submission" date="2017-05" db="EMBL/GenBank/DDBJ databases">
        <authorList>
            <person name="Chapman J."/>
            <person name="Chang C."/>
            <person name="Suresh T."/>
            <person name="Shishido T.C."/>
            <person name="Bindert I."/>
            <person name="Shaffer C.D."/>
            <person name="Weston-Hafer K.A."/>
            <person name="Russell D.A."/>
            <person name="Pope W.H."/>
            <person name="Jacobs-Sera D."/>
            <person name="Hendrix R.W."/>
            <person name="Hatfull G.F."/>
        </authorList>
    </citation>
    <scope>NUCLEOTIDE SEQUENCE [LARGE SCALE GENOMIC DNA]</scope>
</reference>
<keyword evidence="2" id="KW-1185">Reference proteome</keyword>
<dbReference type="Proteomes" id="UP000223009">
    <property type="component" value="Segment"/>
</dbReference>
<keyword evidence="1" id="KW-0255">Endonuclease</keyword>
<dbReference type="OrthoDB" id="25105at10239"/>